<name>A0A193LDV6_9GAMM</name>
<dbReference type="EMBL" id="CP016268">
    <property type="protein sequence ID" value="ANO50692.1"/>
    <property type="molecule type" value="Genomic_DNA"/>
</dbReference>
<evidence type="ECO:0000313" key="3">
    <source>
        <dbReference type="Proteomes" id="UP000092695"/>
    </source>
</evidence>
<dbReference type="OrthoDB" id="9774448at2"/>
<feature type="transmembrane region" description="Helical" evidence="1">
    <location>
        <begin position="7"/>
        <end position="26"/>
    </location>
</feature>
<keyword evidence="1" id="KW-1133">Transmembrane helix</keyword>
<dbReference type="Proteomes" id="UP000092695">
    <property type="component" value="Chromosome"/>
</dbReference>
<reference evidence="2 3" key="1">
    <citation type="submission" date="2016-06" db="EMBL/GenBank/DDBJ databases">
        <title>Complete genome sequence of a deep-branching marine Gamma Proteobacterium Woeseia oceani type strain XK5.</title>
        <authorList>
            <person name="Mu D."/>
            <person name="Du Z."/>
        </authorList>
    </citation>
    <scope>NUCLEOTIDE SEQUENCE [LARGE SCALE GENOMIC DNA]</scope>
    <source>
        <strain evidence="2 3">XK5</strain>
    </source>
</reference>
<feature type="transmembrane region" description="Helical" evidence="1">
    <location>
        <begin position="38"/>
        <end position="55"/>
    </location>
</feature>
<protein>
    <submittedName>
        <fullName evidence="2">Uncharacterized protein</fullName>
    </submittedName>
</protein>
<keyword evidence="3" id="KW-1185">Reference proteome</keyword>
<evidence type="ECO:0000256" key="1">
    <source>
        <dbReference type="SAM" id="Phobius"/>
    </source>
</evidence>
<sequence length="61" mass="6691">MINMKALAISTMIVIALLITLGIIARRFFGDWSSENDMALAITCGVICGIIYPFIAKKMEP</sequence>
<dbReference type="RefSeq" id="WP_068613789.1">
    <property type="nucleotide sequence ID" value="NZ_CP016268.1"/>
</dbReference>
<accession>A0A193LDV6</accession>
<organism evidence="2 3">
    <name type="scientific">Woeseia oceani</name>
    <dbReference type="NCBI Taxonomy" id="1548547"/>
    <lineage>
        <taxon>Bacteria</taxon>
        <taxon>Pseudomonadati</taxon>
        <taxon>Pseudomonadota</taxon>
        <taxon>Gammaproteobacteria</taxon>
        <taxon>Woeseiales</taxon>
        <taxon>Woeseiaceae</taxon>
        <taxon>Woeseia</taxon>
    </lineage>
</organism>
<dbReference type="AlphaFoldDB" id="A0A193LDV6"/>
<gene>
    <name evidence="2" type="ORF">BA177_05245</name>
</gene>
<proteinExistence type="predicted"/>
<dbReference type="KEGG" id="woc:BA177_05245"/>
<keyword evidence="1" id="KW-0812">Transmembrane</keyword>
<dbReference type="STRING" id="1548547.BA177_05245"/>
<keyword evidence="1" id="KW-0472">Membrane</keyword>
<evidence type="ECO:0000313" key="2">
    <source>
        <dbReference type="EMBL" id="ANO50692.1"/>
    </source>
</evidence>